<dbReference type="CDD" id="cd07344">
    <property type="entry name" value="M48_yhfN_like"/>
    <property type="match status" value="1"/>
</dbReference>
<name>A0A645BYP2_9ZZZZ</name>
<dbReference type="Gene3D" id="3.30.2010.10">
    <property type="entry name" value="Metalloproteases ('zincins'), catalytic domain"/>
    <property type="match status" value="1"/>
</dbReference>
<organism evidence="2">
    <name type="scientific">bioreactor metagenome</name>
    <dbReference type="NCBI Taxonomy" id="1076179"/>
    <lineage>
        <taxon>unclassified sequences</taxon>
        <taxon>metagenomes</taxon>
        <taxon>ecological metagenomes</taxon>
    </lineage>
</organism>
<accession>A0A645BYP2</accession>
<evidence type="ECO:0000259" key="1">
    <source>
        <dbReference type="Pfam" id="PF01863"/>
    </source>
</evidence>
<protein>
    <recommendedName>
        <fullName evidence="1">YgjP-like metallopeptidase domain-containing protein</fullName>
    </recommendedName>
</protein>
<evidence type="ECO:0000313" key="2">
    <source>
        <dbReference type="EMBL" id="MPM66824.1"/>
    </source>
</evidence>
<dbReference type="PANTHER" id="PTHR30399">
    <property type="entry name" value="UNCHARACTERIZED PROTEIN YGJP"/>
    <property type="match status" value="1"/>
</dbReference>
<proteinExistence type="predicted"/>
<gene>
    <name evidence="2" type="ORF">SDC9_113736</name>
</gene>
<dbReference type="EMBL" id="VSSQ01021319">
    <property type="protein sequence ID" value="MPM66824.1"/>
    <property type="molecule type" value="Genomic_DNA"/>
</dbReference>
<dbReference type="AlphaFoldDB" id="A0A645BYP2"/>
<sequence length="189" mass="21719">MQKKFDWLKKQSDALRILDETPVNSKLCDGASILFLGQSYILKITQTAAEYGVKQCGKTILVSIPANPSGELDCALILEGWYKETAADILIEKTNYWSHRLGVNPAKINIKNQRTRWGSCSNRGSINYNWKIVMAPPEVINYLVIHELAHLIVPNHSEKFWKVVEKYCHNFKSSRNWLRVNGQLLMRFP</sequence>
<reference evidence="2" key="1">
    <citation type="submission" date="2019-08" db="EMBL/GenBank/DDBJ databases">
        <authorList>
            <person name="Kucharzyk K."/>
            <person name="Murdoch R.W."/>
            <person name="Higgins S."/>
            <person name="Loffler F."/>
        </authorList>
    </citation>
    <scope>NUCLEOTIDE SEQUENCE</scope>
</reference>
<dbReference type="PANTHER" id="PTHR30399:SF1">
    <property type="entry name" value="UTP PYROPHOSPHATASE"/>
    <property type="match status" value="1"/>
</dbReference>
<dbReference type="InterPro" id="IPR053136">
    <property type="entry name" value="UTP_pyrophosphatase-like"/>
</dbReference>
<feature type="domain" description="YgjP-like metallopeptidase" evidence="1">
    <location>
        <begin position="2"/>
        <end position="179"/>
    </location>
</feature>
<dbReference type="InterPro" id="IPR002725">
    <property type="entry name" value="YgjP-like_metallopeptidase"/>
</dbReference>
<comment type="caution">
    <text evidence="2">The sequence shown here is derived from an EMBL/GenBank/DDBJ whole genome shotgun (WGS) entry which is preliminary data.</text>
</comment>
<dbReference type="Pfam" id="PF01863">
    <property type="entry name" value="YgjP-like"/>
    <property type="match status" value="1"/>
</dbReference>